<evidence type="ECO:0000256" key="1">
    <source>
        <dbReference type="PROSITE-ProRule" id="PRU00221"/>
    </source>
</evidence>
<keyword evidence="1" id="KW-0853">WD repeat</keyword>
<dbReference type="InterPro" id="IPR001680">
    <property type="entry name" value="WD40_rpt"/>
</dbReference>
<feature type="repeat" description="WD" evidence="1">
    <location>
        <begin position="84"/>
        <end position="117"/>
    </location>
</feature>
<dbReference type="Gene3D" id="2.130.10.10">
    <property type="entry name" value="YVTN repeat-like/Quinoprotein amine dehydrogenase"/>
    <property type="match status" value="2"/>
</dbReference>
<proteinExistence type="predicted"/>
<dbReference type="AlphaFoldDB" id="A0A0A9WBN8"/>
<dbReference type="PANTHER" id="PTHR19920">
    <property type="entry name" value="WD40 PROTEIN CIAO1"/>
    <property type="match status" value="1"/>
</dbReference>
<feature type="repeat" description="WD" evidence="1">
    <location>
        <begin position="217"/>
        <end position="258"/>
    </location>
</feature>
<dbReference type="SUPFAM" id="SSF50978">
    <property type="entry name" value="WD40 repeat-like"/>
    <property type="match status" value="1"/>
</dbReference>
<evidence type="ECO:0000313" key="2">
    <source>
        <dbReference type="EMBL" id="JAG05169.1"/>
    </source>
</evidence>
<reference evidence="3" key="3">
    <citation type="journal article" date="2016" name="Gigascience">
        <title>De novo construction of an expanded transcriptome assembly for the western tarnished plant bug, Lygus hesperus.</title>
        <authorList>
            <person name="Tassone E.E."/>
            <person name="Geib S.M."/>
            <person name="Hall B."/>
            <person name="Fabrick J.A."/>
            <person name="Brent C.S."/>
            <person name="Hull J.J."/>
        </authorList>
    </citation>
    <scope>NUCLEOTIDE SEQUENCE</scope>
</reference>
<sequence length="260" mass="29706">MRSIKVTKVSTIHDGHAERIWCACWSPCGTALATCSSDCTIKIWRCKQDMAKIFQRYDCTSDGAVVTPPAEEVALEWECVQTIEGDQKRSIRCVSWSPDGRSLASSSFDRTVAVYKLIGDYFEAHTTLEGYENEVKWVDWSVDCKTLATCSRDKNIWMWVEDEDGDWNCESVLTGHTQDVKQVRFHPSQEFIISASYDNTVRCWIYDGDELYNECTVSNHTSTVWSIATSSDGKYIASVGDDKCIYVYEYDETSRTKQRM</sequence>
<dbReference type="CDD" id="cd00200">
    <property type="entry name" value="WD40"/>
    <property type="match status" value="1"/>
</dbReference>
<feature type="repeat" description="WD" evidence="1">
    <location>
        <begin position="13"/>
        <end position="44"/>
    </location>
</feature>
<dbReference type="InterPro" id="IPR036322">
    <property type="entry name" value="WD40_repeat_dom_sf"/>
</dbReference>
<dbReference type="EMBL" id="GDHC01008451">
    <property type="protein sequence ID" value="JAQ10178.1"/>
    <property type="molecule type" value="Transcribed_RNA"/>
</dbReference>
<protein>
    <submittedName>
        <fullName evidence="2">Putative cytosolic iron-sulfur protein assembly protein CIAO1</fullName>
    </submittedName>
</protein>
<dbReference type="SMART" id="SM00320">
    <property type="entry name" value="WD40"/>
    <property type="match status" value="5"/>
</dbReference>
<dbReference type="InterPro" id="IPR015943">
    <property type="entry name" value="WD40/YVTN_repeat-like_dom_sf"/>
</dbReference>
<dbReference type="PROSITE" id="PS50082">
    <property type="entry name" value="WD_REPEATS_2"/>
    <property type="match status" value="5"/>
</dbReference>
<reference evidence="2" key="1">
    <citation type="journal article" date="2014" name="PLoS ONE">
        <title>Transcriptome-Based Identification of ABC Transporters in the Western Tarnished Plant Bug Lygus hesperus.</title>
        <authorList>
            <person name="Hull J.J."/>
            <person name="Chaney K."/>
            <person name="Geib S.M."/>
            <person name="Fabrick J.A."/>
            <person name="Brent C.S."/>
            <person name="Walsh D."/>
            <person name="Lavine L.C."/>
        </authorList>
    </citation>
    <scope>NUCLEOTIDE SEQUENCE</scope>
</reference>
<dbReference type="GO" id="GO:0016226">
    <property type="term" value="P:iron-sulfur cluster assembly"/>
    <property type="evidence" value="ECO:0007669"/>
    <property type="project" value="TreeGrafter"/>
</dbReference>
<dbReference type="EMBL" id="GBHO01038435">
    <property type="protein sequence ID" value="JAG05169.1"/>
    <property type="molecule type" value="Transcribed_RNA"/>
</dbReference>
<organism evidence="2">
    <name type="scientific">Lygus hesperus</name>
    <name type="common">Western plant bug</name>
    <dbReference type="NCBI Taxonomy" id="30085"/>
    <lineage>
        <taxon>Eukaryota</taxon>
        <taxon>Metazoa</taxon>
        <taxon>Ecdysozoa</taxon>
        <taxon>Arthropoda</taxon>
        <taxon>Hexapoda</taxon>
        <taxon>Insecta</taxon>
        <taxon>Pterygota</taxon>
        <taxon>Neoptera</taxon>
        <taxon>Paraneoptera</taxon>
        <taxon>Hemiptera</taxon>
        <taxon>Heteroptera</taxon>
        <taxon>Panheteroptera</taxon>
        <taxon>Cimicomorpha</taxon>
        <taxon>Miridae</taxon>
        <taxon>Mirini</taxon>
        <taxon>Lygus</taxon>
    </lineage>
</organism>
<dbReference type="PANTHER" id="PTHR19920:SF0">
    <property type="entry name" value="CYTOSOLIC IRON-SULFUR PROTEIN ASSEMBLY PROTEIN CIAO1-RELATED"/>
    <property type="match status" value="1"/>
</dbReference>
<dbReference type="PROSITE" id="PS50294">
    <property type="entry name" value="WD_REPEATS_REGION"/>
    <property type="match status" value="2"/>
</dbReference>
<gene>
    <name evidence="2" type="primary">Ciao1_1</name>
    <name evidence="3" type="synonym">Ciao1_0</name>
    <name evidence="2" type="ORF">CM83_11895</name>
    <name evidence="3" type="ORF">g.228</name>
</gene>
<dbReference type="Pfam" id="PF00400">
    <property type="entry name" value="WD40"/>
    <property type="match status" value="5"/>
</dbReference>
<reference evidence="2" key="2">
    <citation type="submission" date="2014-07" db="EMBL/GenBank/DDBJ databases">
        <authorList>
            <person name="Hull J."/>
        </authorList>
    </citation>
    <scope>NUCLEOTIDE SEQUENCE</scope>
</reference>
<accession>A0A0A9WBN8</accession>
<evidence type="ECO:0000313" key="3">
    <source>
        <dbReference type="EMBL" id="JAQ10178.1"/>
    </source>
</evidence>
<feature type="repeat" description="WD" evidence="1">
    <location>
        <begin position="128"/>
        <end position="159"/>
    </location>
</feature>
<name>A0A0A9WBN8_LYGHE</name>
<feature type="repeat" description="WD" evidence="1">
    <location>
        <begin position="173"/>
        <end position="204"/>
    </location>
</feature>
<dbReference type="GO" id="GO:0097361">
    <property type="term" value="C:cytosolic [4Fe-4S] assembly targeting complex"/>
    <property type="evidence" value="ECO:0007669"/>
    <property type="project" value="TreeGrafter"/>
</dbReference>